<keyword evidence="3" id="KW-1185">Reference proteome</keyword>
<feature type="compositionally biased region" description="Basic and acidic residues" evidence="1">
    <location>
        <begin position="306"/>
        <end position="315"/>
    </location>
</feature>
<evidence type="ECO:0000256" key="1">
    <source>
        <dbReference type="SAM" id="MobiDB-lite"/>
    </source>
</evidence>
<organism evidence="2 3">
    <name type="scientific">Phytophthora sojae (strain P6497)</name>
    <name type="common">Soybean stem and root rot agent</name>
    <name type="synonym">Phytophthora megasperma f. sp. glycines</name>
    <dbReference type="NCBI Taxonomy" id="1094619"/>
    <lineage>
        <taxon>Eukaryota</taxon>
        <taxon>Sar</taxon>
        <taxon>Stramenopiles</taxon>
        <taxon>Oomycota</taxon>
        <taxon>Peronosporomycetes</taxon>
        <taxon>Peronosporales</taxon>
        <taxon>Peronosporaceae</taxon>
        <taxon>Phytophthora</taxon>
    </lineage>
</organism>
<feature type="region of interest" description="Disordered" evidence="1">
    <location>
        <begin position="306"/>
        <end position="329"/>
    </location>
</feature>
<proteinExistence type="predicted"/>
<dbReference type="Proteomes" id="UP000002640">
    <property type="component" value="Unassembled WGS sequence"/>
</dbReference>
<dbReference type="AlphaFoldDB" id="G4ZPE6"/>
<dbReference type="GeneID" id="20642096"/>
<dbReference type="InParanoid" id="G4ZPE6"/>
<dbReference type="OMA" id="WEIRKPR"/>
<feature type="compositionally biased region" description="Low complexity" evidence="1">
    <location>
        <begin position="234"/>
        <end position="257"/>
    </location>
</feature>
<evidence type="ECO:0000313" key="3">
    <source>
        <dbReference type="Proteomes" id="UP000002640"/>
    </source>
</evidence>
<gene>
    <name evidence="2" type="ORF">PHYSODRAFT_301985</name>
</gene>
<accession>G4ZPE6</accession>
<feature type="compositionally biased region" description="Basic and acidic residues" evidence="1">
    <location>
        <begin position="221"/>
        <end position="230"/>
    </location>
</feature>
<protein>
    <submittedName>
        <fullName evidence="2">Uncharacterized protein</fullName>
    </submittedName>
</protein>
<feature type="compositionally biased region" description="Low complexity" evidence="1">
    <location>
        <begin position="267"/>
        <end position="278"/>
    </location>
</feature>
<name>G4ZPE6_PHYSP</name>
<dbReference type="RefSeq" id="XP_009529229.1">
    <property type="nucleotide sequence ID" value="XM_009530934.1"/>
</dbReference>
<dbReference type="KEGG" id="psoj:PHYSODRAFT_301985"/>
<feature type="region of interest" description="Disordered" evidence="1">
    <location>
        <begin position="216"/>
        <end position="278"/>
    </location>
</feature>
<reference evidence="2 3" key="1">
    <citation type="journal article" date="2006" name="Science">
        <title>Phytophthora genome sequences uncover evolutionary origins and mechanisms of pathogenesis.</title>
        <authorList>
            <person name="Tyler B.M."/>
            <person name="Tripathy S."/>
            <person name="Zhang X."/>
            <person name="Dehal P."/>
            <person name="Jiang R.H."/>
            <person name="Aerts A."/>
            <person name="Arredondo F.D."/>
            <person name="Baxter L."/>
            <person name="Bensasson D."/>
            <person name="Beynon J.L."/>
            <person name="Chapman J."/>
            <person name="Damasceno C.M."/>
            <person name="Dorrance A.E."/>
            <person name="Dou D."/>
            <person name="Dickerman A.W."/>
            <person name="Dubchak I.L."/>
            <person name="Garbelotto M."/>
            <person name="Gijzen M."/>
            <person name="Gordon S.G."/>
            <person name="Govers F."/>
            <person name="Grunwald N.J."/>
            <person name="Huang W."/>
            <person name="Ivors K.L."/>
            <person name="Jones R.W."/>
            <person name="Kamoun S."/>
            <person name="Krampis K."/>
            <person name="Lamour K.H."/>
            <person name="Lee M.K."/>
            <person name="McDonald W.H."/>
            <person name="Medina M."/>
            <person name="Meijer H.J."/>
            <person name="Nordberg E.K."/>
            <person name="Maclean D.J."/>
            <person name="Ospina-Giraldo M.D."/>
            <person name="Morris P.F."/>
            <person name="Phuntumart V."/>
            <person name="Putnam N.H."/>
            <person name="Rash S."/>
            <person name="Rose J.K."/>
            <person name="Sakihama Y."/>
            <person name="Salamov A.A."/>
            <person name="Savidor A."/>
            <person name="Scheuring C.F."/>
            <person name="Smith B.M."/>
            <person name="Sobral B.W."/>
            <person name="Terry A."/>
            <person name="Torto-Alalibo T.A."/>
            <person name="Win J."/>
            <person name="Xu Z."/>
            <person name="Zhang H."/>
            <person name="Grigoriev I.V."/>
            <person name="Rokhsar D.S."/>
            <person name="Boore J.L."/>
        </authorList>
    </citation>
    <scope>NUCLEOTIDE SEQUENCE [LARGE SCALE GENOMIC DNA]</scope>
    <source>
        <strain evidence="2 3">P6497</strain>
    </source>
</reference>
<sequence>MSRLASKPKDDKERYVTYSIVVRAANKDKGIEEEVVTKKMTKFIDGGPKDFLEWVYNFNQLAKLKPWLAEDKILNTTILLEGDLRDAFEEAAFSDDDVRMDEEYTAALRKASIVVLPVDDSEKLQEDLWEIRKPRDESLAEYSKRFRALARQENTLARLNGTSPMCEDALCRLYKRGLPYDWQNKYDASGQVYTTVTALIPFFERIEQGERHLHRAGAHNQRGDGNDNSRHSGTRNNNGNRRSNNSSNNNRQQNQRGGNRGCGQGNNNGSQHGNGHVNSSSNNMYCTFHRTTTYNTQDCRSLRANNRQEEHHQADQLRGSRPARNRQQN</sequence>
<dbReference type="EMBL" id="JH159155">
    <property type="protein sequence ID" value="EGZ15480.1"/>
    <property type="molecule type" value="Genomic_DNA"/>
</dbReference>
<evidence type="ECO:0000313" key="2">
    <source>
        <dbReference type="EMBL" id="EGZ15480.1"/>
    </source>
</evidence>